<evidence type="ECO:0000256" key="3">
    <source>
        <dbReference type="ARBA" id="ARBA00023163"/>
    </source>
</evidence>
<protein>
    <submittedName>
        <fullName evidence="6">TetR family transcriptional regulator</fullName>
    </submittedName>
</protein>
<sequence>MQERAARTRQAVLEAAAEEFAERGYEGASLQRVACRAETSIGALTFHFRNKTALAEEVRLTGRARFDRSLAGLVPAADPLRELRVLIGTLARLAREDRFVRAVRRLEAGPPDSAPPLAETWMPVLRAVLDRAHGARRLRPGVAPEEAEAMLAHLAEGVMAAPGTPRSAAGGAVWDSVWDVVLHGLAADRGEGSVRDDREPSRAES</sequence>
<gene>
    <name evidence="6" type="ORF">GCM10010253_24750</name>
</gene>
<dbReference type="PROSITE" id="PS50977">
    <property type="entry name" value="HTH_TETR_2"/>
    <property type="match status" value="1"/>
</dbReference>
<dbReference type="Pfam" id="PF00440">
    <property type="entry name" value="TetR_N"/>
    <property type="match status" value="1"/>
</dbReference>
<keyword evidence="2 4" id="KW-0238">DNA-binding</keyword>
<proteinExistence type="predicted"/>
<feature type="domain" description="HTH tetR-type" evidence="5">
    <location>
        <begin position="6"/>
        <end position="66"/>
    </location>
</feature>
<comment type="caution">
    <text evidence="6">The sequence shown here is derived from an EMBL/GenBank/DDBJ whole genome shotgun (WGS) entry which is preliminary data.</text>
</comment>
<name>A0ABQ2T470_STRBA</name>
<evidence type="ECO:0000259" key="5">
    <source>
        <dbReference type="PROSITE" id="PS50977"/>
    </source>
</evidence>
<evidence type="ECO:0000256" key="4">
    <source>
        <dbReference type="PROSITE-ProRule" id="PRU00335"/>
    </source>
</evidence>
<evidence type="ECO:0000256" key="1">
    <source>
        <dbReference type="ARBA" id="ARBA00023015"/>
    </source>
</evidence>
<keyword evidence="7" id="KW-1185">Reference proteome</keyword>
<dbReference type="PRINTS" id="PR00455">
    <property type="entry name" value="HTHTETR"/>
</dbReference>
<feature type="DNA-binding region" description="H-T-H motif" evidence="4">
    <location>
        <begin position="29"/>
        <end position="48"/>
    </location>
</feature>
<dbReference type="InterPro" id="IPR001647">
    <property type="entry name" value="HTH_TetR"/>
</dbReference>
<dbReference type="PANTHER" id="PTHR30055">
    <property type="entry name" value="HTH-TYPE TRANSCRIPTIONAL REGULATOR RUTR"/>
    <property type="match status" value="1"/>
</dbReference>
<dbReference type="EMBL" id="BMSZ01000006">
    <property type="protein sequence ID" value="GGS49478.1"/>
    <property type="molecule type" value="Genomic_DNA"/>
</dbReference>
<dbReference type="PANTHER" id="PTHR30055:SF234">
    <property type="entry name" value="HTH-TYPE TRANSCRIPTIONAL REGULATOR BETI"/>
    <property type="match status" value="1"/>
</dbReference>
<organism evidence="6 7">
    <name type="scientific">Streptomyces badius</name>
    <dbReference type="NCBI Taxonomy" id="1941"/>
    <lineage>
        <taxon>Bacteria</taxon>
        <taxon>Bacillati</taxon>
        <taxon>Actinomycetota</taxon>
        <taxon>Actinomycetes</taxon>
        <taxon>Kitasatosporales</taxon>
        <taxon>Streptomycetaceae</taxon>
        <taxon>Streptomyces</taxon>
    </lineage>
</organism>
<evidence type="ECO:0000313" key="7">
    <source>
        <dbReference type="Proteomes" id="UP000659767"/>
    </source>
</evidence>
<dbReference type="Proteomes" id="UP000659767">
    <property type="component" value="Unassembled WGS sequence"/>
</dbReference>
<keyword evidence="3" id="KW-0804">Transcription</keyword>
<reference evidence="7" key="1">
    <citation type="journal article" date="2019" name="Int. J. Syst. Evol. Microbiol.">
        <title>The Global Catalogue of Microorganisms (GCM) 10K type strain sequencing project: providing services to taxonomists for standard genome sequencing and annotation.</title>
        <authorList>
            <consortium name="The Broad Institute Genomics Platform"/>
            <consortium name="The Broad Institute Genome Sequencing Center for Infectious Disease"/>
            <person name="Wu L."/>
            <person name="Ma J."/>
        </authorList>
    </citation>
    <scope>NUCLEOTIDE SEQUENCE [LARGE SCALE GENOMIC DNA]</scope>
    <source>
        <strain evidence="7">JCM 4350</strain>
    </source>
</reference>
<evidence type="ECO:0000256" key="2">
    <source>
        <dbReference type="ARBA" id="ARBA00023125"/>
    </source>
</evidence>
<accession>A0ABQ2T470</accession>
<dbReference type="SUPFAM" id="SSF48498">
    <property type="entry name" value="Tetracyclin repressor-like, C-terminal domain"/>
    <property type="match status" value="1"/>
</dbReference>
<keyword evidence="1" id="KW-0805">Transcription regulation</keyword>
<dbReference type="InterPro" id="IPR036271">
    <property type="entry name" value="Tet_transcr_reg_TetR-rel_C_sf"/>
</dbReference>
<dbReference type="RefSeq" id="WP_199888145.1">
    <property type="nucleotide sequence ID" value="NZ_BMSZ01000006.1"/>
</dbReference>
<dbReference type="InterPro" id="IPR050109">
    <property type="entry name" value="HTH-type_TetR-like_transc_reg"/>
</dbReference>
<dbReference type="InterPro" id="IPR009057">
    <property type="entry name" value="Homeodomain-like_sf"/>
</dbReference>
<dbReference type="SUPFAM" id="SSF46689">
    <property type="entry name" value="Homeodomain-like"/>
    <property type="match status" value="1"/>
</dbReference>
<dbReference type="Gene3D" id="1.10.357.10">
    <property type="entry name" value="Tetracycline Repressor, domain 2"/>
    <property type="match status" value="1"/>
</dbReference>
<evidence type="ECO:0000313" key="6">
    <source>
        <dbReference type="EMBL" id="GGS49478.1"/>
    </source>
</evidence>